<dbReference type="Proteomes" id="UP000011682">
    <property type="component" value="Unassembled WGS sequence"/>
</dbReference>
<accession>S9P4M5</accession>
<organism evidence="2 3">
    <name type="scientific">Cystobacter fuscus (strain ATCC 25194 / DSM 2262 / NBRC 100088 / M29)</name>
    <dbReference type="NCBI Taxonomy" id="1242864"/>
    <lineage>
        <taxon>Bacteria</taxon>
        <taxon>Pseudomonadati</taxon>
        <taxon>Myxococcota</taxon>
        <taxon>Myxococcia</taxon>
        <taxon>Myxococcales</taxon>
        <taxon>Cystobacterineae</taxon>
        <taxon>Archangiaceae</taxon>
        <taxon>Cystobacter</taxon>
    </lineage>
</organism>
<proteinExistence type="predicted"/>
<name>S9P4M5_CYSF2</name>
<keyword evidence="3" id="KW-1185">Reference proteome</keyword>
<evidence type="ECO:0000313" key="3">
    <source>
        <dbReference type="Proteomes" id="UP000011682"/>
    </source>
</evidence>
<keyword evidence="2" id="KW-0449">Lipoprotein</keyword>
<keyword evidence="1" id="KW-0732">Signal</keyword>
<protein>
    <submittedName>
        <fullName evidence="2">Lipoprotein</fullName>
    </submittedName>
</protein>
<dbReference type="PROSITE" id="PS51257">
    <property type="entry name" value="PROKAR_LIPOPROTEIN"/>
    <property type="match status" value="1"/>
</dbReference>
<feature type="signal peptide" evidence="1">
    <location>
        <begin position="1"/>
        <end position="21"/>
    </location>
</feature>
<sequence>MRMWKLGAYVLALMAAACGGATETETQTPETEGALTLPLTATSADGKVFKLVGAAFEIMGPQQNILITDTSADTVSVPLAIGAYSIRLHSGWALERANEPGQRVQAELISPNPLSFSIEKGATSKVRFLFKLQGEGSADVGIHVDSGGSISGDIQFQAASSDPQDGLLFDSLVGQTVPFTLSFETSTITRSSDGYVRRLHVTTGPVTLQFGGMPSEALTGRVAPALNGTTAEFVLEAAPHGEVRFLGLRLGMGNPGTPDDDRQFFFTLREQELLESVLDSEGYPSAKPFQVNSLVSIEKPYSGSRADGHGLFRITPY</sequence>
<dbReference type="EMBL" id="ANAH02000064">
    <property type="protein sequence ID" value="EPX57162.1"/>
    <property type="molecule type" value="Genomic_DNA"/>
</dbReference>
<evidence type="ECO:0000313" key="2">
    <source>
        <dbReference type="EMBL" id="EPX57162.1"/>
    </source>
</evidence>
<feature type="chain" id="PRO_5004567371" evidence="1">
    <location>
        <begin position="22"/>
        <end position="317"/>
    </location>
</feature>
<reference evidence="2" key="1">
    <citation type="submission" date="2013-05" db="EMBL/GenBank/DDBJ databases">
        <title>Genome assembly of Cystobacter fuscus DSM 2262.</title>
        <authorList>
            <person name="Sharma G."/>
            <person name="Khatri I."/>
            <person name="Kaur C."/>
            <person name="Mayilraj S."/>
            <person name="Subramanian S."/>
        </authorList>
    </citation>
    <scope>NUCLEOTIDE SEQUENCE [LARGE SCALE GENOMIC DNA]</scope>
    <source>
        <strain evidence="2">DSM 2262</strain>
    </source>
</reference>
<dbReference type="OrthoDB" id="5501982at2"/>
<dbReference type="AlphaFoldDB" id="S9P4M5"/>
<evidence type="ECO:0000256" key="1">
    <source>
        <dbReference type="SAM" id="SignalP"/>
    </source>
</evidence>
<dbReference type="RefSeq" id="WP_002622293.1">
    <property type="nucleotide sequence ID" value="NZ_ANAH02000064.1"/>
</dbReference>
<comment type="caution">
    <text evidence="2">The sequence shown here is derived from an EMBL/GenBank/DDBJ whole genome shotgun (WGS) entry which is preliminary data.</text>
</comment>
<gene>
    <name evidence="2" type="ORF">D187_006916</name>
</gene>